<gene>
    <name evidence="3" type="ORF">J2S23_000942</name>
</gene>
<dbReference type="InterPro" id="IPR013815">
    <property type="entry name" value="ATP_grasp_subdomain_1"/>
</dbReference>
<feature type="domain" description="PEP-utilising enzyme mobile" evidence="1">
    <location>
        <begin position="711"/>
        <end position="782"/>
    </location>
</feature>
<dbReference type="InterPro" id="IPR002192">
    <property type="entry name" value="PPDK_AMP/ATP-bd"/>
</dbReference>
<keyword evidence="3" id="KW-0808">Transferase</keyword>
<name>A0ABT9YRJ3_9STRE</name>
<keyword evidence="4" id="KW-1185">Reference proteome</keyword>
<dbReference type="SUPFAM" id="SSF56059">
    <property type="entry name" value="Glutathione synthetase ATP-binding domain-like"/>
    <property type="match status" value="1"/>
</dbReference>
<dbReference type="InterPro" id="IPR051549">
    <property type="entry name" value="PEP_Utilizing_Enz"/>
</dbReference>
<dbReference type="SUPFAM" id="SSF52009">
    <property type="entry name" value="Phosphohistidine domain"/>
    <property type="match status" value="1"/>
</dbReference>
<comment type="caution">
    <text evidence="3">The sequence shown here is derived from an EMBL/GenBank/DDBJ whole genome shotgun (WGS) entry which is preliminary data.</text>
</comment>
<evidence type="ECO:0000259" key="2">
    <source>
        <dbReference type="Pfam" id="PF01326"/>
    </source>
</evidence>
<proteinExistence type="predicted"/>
<sequence length="791" mass="89736">MENLITENTPQPSFGGKANGLISIQGLGYAVPEALLFPEEELTALWQPIVLSRFPRDSWGRLRPKEVLTCLEDLPIPQSLSQAWASWHKADRTYIVRSSALHEDGQEHSFAGQYDSFGGCENLETVWSAIKQCIASLFQDQVQAYWERLGMAKAYQLALLIQEELHPDFSGVCFTTAPEGQSDTRMLIEVVEGNGSSLVDGYQRPEFLTLDWFFPKFESSVLTISQQQQLHTMGIEVMANFGHPMDIEFAFVGECLYLLQARPITELPLIVASGSWTTTNFRDGGVSASSSPPLMRWLYQRVWQASLSQFMIEAGLFKPFEIGSLSIVRFSRLYWNLGQVKKAMAKIPGYVEADFDDELGVAKYYEGMGEVTPWRVKQAFHLAGIAWRIRQMNRHHQTTIEKVFEDAQSHLEQLVQELSHMTSYQPTADLEKWWLQLTQDIHSQYEGLYFRQVFLNTVLLAMKKTALLKKVSLEDFFILIEDLGQLSHTDPLRAIANAVQADDSEKAFLDFKERFGYHSSRELDLLTPSYEEDMTPIREQVAYLSQNREAFESFQKRLAPKVNRDEDLEAIYSKLSTGQTKRVKAIVQELRDLLWWREALKDVSTKTYHLIRKGTLALGEHYVKQGLLEQAEDLFFLTPEDLVDPSTWQERIRNEKTYYKAYQQFRAPNDLRADQVRAIVGQTALKGRGANHGIATARVRVLKDLSDISLIQSGEILVTPYTDTGWSYAFGQIAGLVTEYGGVLSHASIVARECGIPAIVCAVDATKHLKTGMRVTINGTSGEIMIIEEEV</sequence>
<reference evidence="3 4" key="1">
    <citation type="submission" date="2023-07" db="EMBL/GenBank/DDBJ databases">
        <title>Genomic Encyclopedia of Type Strains, Phase IV (KMG-IV): sequencing the most valuable type-strain genomes for metagenomic binning, comparative biology and taxonomic classification.</title>
        <authorList>
            <person name="Goeker M."/>
        </authorList>
    </citation>
    <scope>NUCLEOTIDE SEQUENCE [LARGE SCALE GENOMIC DNA]</scope>
    <source>
        <strain evidence="3 4">DSM 105143</strain>
    </source>
</reference>
<feature type="domain" description="Pyruvate phosphate dikinase AMP/ATP-binding" evidence="2">
    <location>
        <begin position="88"/>
        <end position="207"/>
    </location>
</feature>
<dbReference type="PANTHER" id="PTHR43615:SF1">
    <property type="entry name" value="PPDK_N DOMAIN-CONTAINING PROTEIN"/>
    <property type="match status" value="1"/>
</dbReference>
<evidence type="ECO:0000313" key="4">
    <source>
        <dbReference type="Proteomes" id="UP001223079"/>
    </source>
</evidence>
<accession>A0ABT9YRJ3</accession>
<dbReference type="Gene3D" id="3.30.470.20">
    <property type="entry name" value="ATP-grasp fold, B domain"/>
    <property type="match status" value="2"/>
</dbReference>
<feature type="domain" description="Pyruvate phosphate dikinase AMP/ATP-binding" evidence="2">
    <location>
        <begin position="220"/>
        <end position="267"/>
    </location>
</feature>
<organism evidence="3 4">
    <name type="scientific">Streptococcus moroccensis</name>
    <dbReference type="NCBI Taxonomy" id="1451356"/>
    <lineage>
        <taxon>Bacteria</taxon>
        <taxon>Bacillati</taxon>
        <taxon>Bacillota</taxon>
        <taxon>Bacilli</taxon>
        <taxon>Lactobacillales</taxon>
        <taxon>Streptococcaceae</taxon>
        <taxon>Streptococcus</taxon>
    </lineage>
</organism>
<protein>
    <submittedName>
        <fullName evidence="3">Pyruvate,water dikinase</fullName>
        <ecNumber evidence="3">2.7.9.2</ecNumber>
    </submittedName>
</protein>
<dbReference type="EMBL" id="JAUSTM010000007">
    <property type="protein sequence ID" value="MDQ0222390.1"/>
    <property type="molecule type" value="Genomic_DNA"/>
</dbReference>
<evidence type="ECO:0000259" key="1">
    <source>
        <dbReference type="Pfam" id="PF00391"/>
    </source>
</evidence>
<dbReference type="Pfam" id="PF00391">
    <property type="entry name" value="PEP-utilizers"/>
    <property type="match status" value="1"/>
</dbReference>
<dbReference type="InterPro" id="IPR008279">
    <property type="entry name" value="PEP-util_enz_mobile_dom"/>
</dbReference>
<dbReference type="InterPro" id="IPR036637">
    <property type="entry name" value="Phosphohistidine_dom_sf"/>
</dbReference>
<dbReference type="Gene3D" id="3.50.30.10">
    <property type="entry name" value="Phosphohistidine domain"/>
    <property type="match status" value="1"/>
</dbReference>
<dbReference type="PANTHER" id="PTHR43615">
    <property type="entry name" value="PHOSPHOENOLPYRUVATE SYNTHASE-RELATED"/>
    <property type="match status" value="1"/>
</dbReference>
<dbReference type="EC" id="2.7.9.2" evidence="3"/>
<dbReference type="Pfam" id="PF01326">
    <property type="entry name" value="PPDK_N"/>
    <property type="match status" value="2"/>
</dbReference>
<dbReference type="GO" id="GO:0008986">
    <property type="term" value="F:pyruvate, water dikinase activity"/>
    <property type="evidence" value="ECO:0007669"/>
    <property type="project" value="UniProtKB-EC"/>
</dbReference>
<dbReference type="RefSeq" id="WP_307121590.1">
    <property type="nucleotide sequence ID" value="NZ_JAUSTM010000007.1"/>
</dbReference>
<dbReference type="Proteomes" id="UP001223079">
    <property type="component" value="Unassembled WGS sequence"/>
</dbReference>
<keyword evidence="3" id="KW-0670">Pyruvate</keyword>
<dbReference type="Gene3D" id="3.30.1490.20">
    <property type="entry name" value="ATP-grasp fold, A domain"/>
    <property type="match status" value="1"/>
</dbReference>
<evidence type="ECO:0000313" key="3">
    <source>
        <dbReference type="EMBL" id="MDQ0222390.1"/>
    </source>
</evidence>